<evidence type="ECO:0000256" key="7">
    <source>
        <dbReference type="SAM" id="Coils"/>
    </source>
</evidence>
<dbReference type="AlphaFoldDB" id="A0AAV4LU78"/>
<dbReference type="GO" id="GO:0071011">
    <property type="term" value="C:precatalytic spliceosome"/>
    <property type="evidence" value="ECO:0007669"/>
    <property type="project" value="TreeGrafter"/>
</dbReference>
<accession>A0AAV4LU78</accession>
<dbReference type="PANTHER" id="PTHR13296:SF0">
    <property type="entry name" value="PRE-MRNA-SPLICING FACTOR SPF27"/>
    <property type="match status" value="1"/>
</dbReference>
<gene>
    <name evidence="8" type="ORF">BcabD6B2_32370</name>
</gene>
<evidence type="ECO:0000256" key="1">
    <source>
        <dbReference type="ARBA" id="ARBA00004123"/>
    </source>
</evidence>
<keyword evidence="9" id="KW-1185">Reference proteome</keyword>
<dbReference type="GeneID" id="94195283"/>
<evidence type="ECO:0000256" key="4">
    <source>
        <dbReference type="ARBA" id="ARBA00022728"/>
    </source>
</evidence>
<dbReference type="RefSeq" id="XP_067715871.1">
    <property type="nucleotide sequence ID" value="XM_067859770.1"/>
</dbReference>
<keyword evidence="6" id="KW-0539">Nucleus</keyword>
<evidence type="ECO:0000256" key="3">
    <source>
        <dbReference type="ARBA" id="ARBA00022664"/>
    </source>
</evidence>
<evidence type="ECO:0000313" key="9">
    <source>
        <dbReference type="Proteomes" id="UP001497744"/>
    </source>
</evidence>
<name>A0AAV4LU78_BABCB</name>
<reference evidence="8 9" key="1">
    <citation type="submission" date="2021-06" db="EMBL/GenBank/DDBJ databases">
        <title>Genome sequence of Babesia caballi.</title>
        <authorList>
            <person name="Yamagishi J."/>
            <person name="Kidaka T."/>
            <person name="Ochi A."/>
        </authorList>
    </citation>
    <scope>NUCLEOTIDE SEQUENCE [LARGE SCALE GENOMIC DNA]</scope>
    <source>
        <strain evidence="8">USDA-D6B2</strain>
    </source>
</reference>
<dbReference type="GO" id="GO:0000974">
    <property type="term" value="C:Prp19 complex"/>
    <property type="evidence" value="ECO:0007669"/>
    <property type="project" value="TreeGrafter"/>
</dbReference>
<dbReference type="GO" id="GO:0006397">
    <property type="term" value="P:mRNA processing"/>
    <property type="evidence" value="ECO:0007669"/>
    <property type="project" value="UniProtKB-KW"/>
</dbReference>
<evidence type="ECO:0000313" key="8">
    <source>
        <dbReference type="EMBL" id="GIX63802.1"/>
    </source>
</evidence>
<protein>
    <submittedName>
        <fullName evidence="8">Breast carcinoma amplified sequence 2</fullName>
    </submittedName>
</protein>
<dbReference type="GO" id="GO:0008380">
    <property type="term" value="P:RNA splicing"/>
    <property type="evidence" value="ECO:0007669"/>
    <property type="project" value="UniProtKB-KW"/>
</dbReference>
<evidence type="ECO:0000256" key="5">
    <source>
        <dbReference type="ARBA" id="ARBA00023187"/>
    </source>
</evidence>
<dbReference type="PANTHER" id="PTHR13296">
    <property type="entry name" value="BCAS2 PROTEIN"/>
    <property type="match status" value="1"/>
</dbReference>
<keyword evidence="5" id="KW-0508">mRNA splicing</keyword>
<comment type="subcellular location">
    <subcellularLocation>
        <location evidence="1">Nucleus</location>
    </subcellularLocation>
</comment>
<sequence length="225" mass="25277">MGAPVAPSSGSDRPLYERNPYHNLVDSLSFVDAVPVELEGRIRELVAAEKRSLLEQHGGDEAALLDSYAAPLDPTPNHTGSGHLYHDDVARKAAGEPLNAIDTDRYVASGHREYSAEGLGHVRMLSEYAQGAQLNLELLDRYKEAVWLRHLEDLSALQQRLAREKSQLDSAIEQLNKDRKMSNIDWAGRLRSLSQEYDDYHQRNRKLLLAIERLQNSRPDSGVDI</sequence>
<keyword evidence="4" id="KW-0747">Spliceosome</keyword>
<dbReference type="Proteomes" id="UP001497744">
    <property type="component" value="Unassembled WGS sequence"/>
</dbReference>
<keyword evidence="3" id="KW-0507">mRNA processing</keyword>
<evidence type="ECO:0000256" key="6">
    <source>
        <dbReference type="ARBA" id="ARBA00023242"/>
    </source>
</evidence>
<keyword evidence="7" id="KW-0175">Coiled coil</keyword>
<comment type="similarity">
    <text evidence="2">Belongs to the SPF27 family.</text>
</comment>
<dbReference type="GO" id="GO:0071013">
    <property type="term" value="C:catalytic step 2 spliceosome"/>
    <property type="evidence" value="ECO:0007669"/>
    <property type="project" value="TreeGrafter"/>
</dbReference>
<proteinExistence type="inferred from homology"/>
<feature type="coiled-coil region" evidence="7">
    <location>
        <begin position="154"/>
        <end position="217"/>
    </location>
</feature>
<organism evidence="8 9">
    <name type="scientific">Babesia caballi</name>
    <dbReference type="NCBI Taxonomy" id="5871"/>
    <lineage>
        <taxon>Eukaryota</taxon>
        <taxon>Sar</taxon>
        <taxon>Alveolata</taxon>
        <taxon>Apicomplexa</taxon>
        <taxon>Aconoidasida</taxon>
        <taxon>Piroplasmida</taxon>
        <taxon>Babesiidae</taxon>
        <taxon>Babesia</taxon>
    </lineage>
</organism>
<dbReference type="InterPro" id="IPR008409">
    <property type="entry name" value="SPF27"/>
</dbReference>
<dbReference type="EMBL" id="BPLF01000002">
    <property type="protein sequence ID" value="GIX63802.1"/>
    <property type="molecule type" value="Genomic_DNA"/>
</dbReference>
<dbReference type="Pfam" id="PF05700">
    <property type="entry name" value="BCAS2"/>
    <property type="match status" value="1"/>
</dbReference>
<evidence type="ECO:0000256" key="2">
    <source>
        <dbReference type="ARBA" id="ARBA00010788"/>
    </source>
</evidence>
<comment type="caution">
    <text evidence="8">The sequence shown here is derived from an EMBL/GenBank/DDBJ whole genome shotgun (WGS) entry which is preliminary data.</text>
</comment>